<feature type="transmembrane region" description="Helical" evidence="5">
    <location>
        <begin position="121"/>
        <end position="147"/>
    </location>
</feature>
<organism evidence="6 7">
    <name type="scientific">Fictibacillus solisalsi</name>
    <dbReference type="NCBI Taxonomy" id="459525"/>
    <lineage>
        <taxon>Bacteria</taxon>
        <taxon>Bacillati</taxon>
        <taxon>Bacillota</taxon>
        <taxon>Bacilli</taxon>
        <taxon>Bacillales</taxon>
        <taxon>Fictibacillaceae</taxon>
        <taxon>Fictibacillus</taxon>
    </lineage>
</organism>
<dbReference type="GO" id="GO:0004671">
    <property type="term" value="F:protein C-terminal S-isoprenylcysteine carboxyl O-methyltransferase activity"/>
    <property type="evidence" value="ECO:0007669"/>
    <property type="project" value="InterPro"/>
</dbReference>
<dbReference type="Proteomes" id="UP000199544">
    <property type="component" value="Unassembled WGS sequence"/>
</dbReference>
<dbReference type="STRING" id="459525.SAMN04488137_1920"/>
<gene>
    <name evidence="6" type="ORF">SAMN04488137_1920</name>
</gene>
<dbReference type="Gene3D" id="1.20.120.1630">
    <property type="match status" value="1"/>
</dbReference>
<keyword evidence="6" id="KW-0808">Transferase</keyword>
<keyword evidence="2 5" id="KW-0812">Transmembrane</keyword>
<dbReference type="OrthoDB" id="7203053at2"/>
<evidence type="ECO:0000313" key="7">
    <source>
        <dbReference type="Proteomes" id="UP000199544"/>
    </source>
</evidence>
<sequence length="185" mass="21695">MLFWIFFAVLVIQRLAELLIARKNEKYLLSKGAFEAGHDHYKWMVGIHTCFFISFLGEVLLFHKQPAFWWWFPFLLFLLAQCARVWCISSLGHFWNTKIIILPGAHVVAKGPYKYIRHPNYVIVTLEIITIPLVFQAYFTMVIFLILNAVILSVRIPEEEKALQEATNYNAHFEGKHRFLPGDDH</sequence>
<keyword evidence="7" id="KW-1185">Reference proteome</keyword>
<dbReference type="GO" id="GO:0032259">
    <property type="term" value="P:methylation"/>
    <property type="evidence" value="ECO:0007669"/>
    <property type="project" value="UniProtKB-KW"/>
</dbReference>
<accession>A0A1G9W3F0</accession>
<reference evidence="7" key="1">
    <citation type="submission" date="2016-10" db="EMBL/GenBank/DDBJ databases">
        <authorList>
            <person name="Varghese N."/>
            <person name="Submissions S."/>
        </authorList>
    </citation>
    <scope>NUCLEOTIDE SEQUENCE [LARGE SCALE GENOMIC DNA]</scope>
    <source>
        <strain evidence="7">CGMCC 1.6854</strain>
    </source>
</reference>
<proteinExistence type="predicted"/>
<comment type="subcellular location">
    <subcellularLocation>
        <location evidence="1">Membrane</location>
        <topology evidence="1">Multi-pass membrane protein</topology>
    </subcellularLocation>
</comment>
<dbReference type="PANTHER" id="PTHR43847:SF1">
    <property type="entry name" value="BLL3993 PROTEIN"/>
    <property type="match status" value="1"/>
</dbReference>
<evidence type="ECO:0000313" key="6">
    <source>
        <dbReference type="EMBL" id="SDM78595.1"/>
    </source>
</evidence>
<evidence type="ECO:0000256" key="5">
    <source>
        <dbReference type="SAM" id="Phobius"/>
    </source>
</evidence>
<dbReference type="AlphaFoldDB" id="A0A1G9W3F0"/>
<dbReference type="InterPro" id="IPR007269">
    <property type="entry name" value="ICMT_MeTrfase"/>
</dbReference>
<evidence type="ECO:0000256" key="1">
    <source>
        <dbReference type="ARBA" id="ARBA00004141"/>
    </source>
</evidence>
<keyword evidence="6" id="KW-0489">Methyltransferase</keyword>
<evidence type="ECO:0000256" key="2">
    <source>
        <dbReference type="ARBA" id="ARBA00022692"/>
    </source>
</evidence>
<evidence type="ECO:0000256" key="3">
    <source>
        <dbReference type="ARBA" id="ARBA00022989"/>
    </source>
</evidence>
<dbReference type="EMBL" id="FNHW01000001">
    <property type="protein sequence ID" value="SDM78595.1"/>
    <property type="molecule type" value="Genomic_DNA"/>
</dbReference>
<feature type="transmembrane region" description="Helical" evidence="5">
    <location>
        <begin position="40"/>
        <end position="61"/>
    </location>
</feature>
<dbReference type="GO" id="GO:0016020">
    <property type="term" value="C:membrane"/>
    <property type="evidence" value="ECO:0007669"/>
    <property type="project" value="UniProtKB-SubCell"/>
</dbReference>
<keyword evidence="4 5" id="KW-0472">Membrane</keyword>
<dbReference type="InterPro" id="IPR052527">
    <property type="entry name" value="Metal_cation-efflux_comp"/>
</dbReference>
<feature type="transmembrane region" description="Helical" evidence="5">
    <location>
        <begin position="68"/>
        <end position="86"/>
    </location>
</feature>
<evidence type="ECO:0000256" key="4">
    <source>
        <dbReference type="ARBA" id="ARBA00023136"/>
    </source>
</evidence>
<protein>
    <submittedName>
        <fullName evidence="6">15-methylpalmitoyl-4-hydroxy-2-pyrone 4-O-methyltransferase</fullName>
    </submittedName>
</protein>
<dbReference type="Pfam" id="PF04140">
    <property type="entry name" value="ICMT"/>
    <property type="match status" value="1"/>
</dbReference>
<dbReference type="RefSeq" id="WP_090234156.1">
    <property type="nucleotide sequence ID" value="NZ_FNHW01000001.1"/>
</dbReference>
<dbReference type="PANTHER" id="PTHR43847">
    <property type="entry name" value="BLL3993 PROTEIN"/>
    <property type="match status" value="1"/>
</dbReference>
<name>A0A1G9W3F0_9BACL</name>
<keyword evidence="3 5" id="KW-1133">Transmembrane helix</keyword>